<keyword evidence="2" id="KW-1185">Reference proteome</keyword>
<evidence type="ECO:0000313" key="2">
    <source>
        <dbReference type="Proteomes" id="UP001596110"/>
    </source>
</evidence>
<dbReference type="RefSeq" id="WP_156806181.1">
    <property type="nucleotide sequence ID" value="NZ_JBHSOJ010000017.1"/>
</dbReference>
<dbReference type="EMBL" id="JBHSOJ010000017">
    <property type="protein sequence ID" value="MFC5631504.1"/>
    <property type="molecule type" value="Genomic_DNA"/>
</dbReference>
<evidence type="ECO:0008006" key="3">
    <source>
        <dbReference type="Google" id="ProtNLM"/>
    </source>
</evidence>
<accession>A0ABW0UFA4</accession>
<proteinExistence type="predicted"/>
<evidence type="ECO:0000313" key="1">
    <source>
        <dbReference type="EMBL" id="MFC5631504.1"/>
    </source>
</evidence>
<comment type="caution">
    <text evidence="1">The sequence shown here is derived from an EMBL/GenBank/DDBJ whole genome shotgun (WGS) entry which is preliminary data.</text>
</comment>
<protein>
    <recommendedName>
        <fullName evidence="3">V-type ATP synthase subunit G</fullName>
    </recommendedName>
</protein>
<name>A0ABW0UFA4_9STRE</name>
<organism evidence="1 2">
    <name type="scientific">Streptococcus caledonicus</name>
    <dbReference type="NCBI Taxonomy" id="2614158"/>
    <lineage>
        <taxon>Bacteria</taxon>
        <taxon>Bacillati</taxon>
        <taxon>Bacillota</taxon>
        <taxon>Bacilli</taxon>
        <taxon>Lactobacillales</taxon>
        <taxon>Streptococcaceae</taxon>
        <taxon>Streptococcus</taxon>
    </lineage>
</organism>
<gene>
    <name evidence="1" type="ORF">ACFPQ3_07935</name>
</gene>
<dbReference type="Proteomes" id="UP001596110">
    <property type="component" value="Unassembled WGS sequence"/>
</dbReference>
<sequence length="107" mass="11566">MSLASQAILEVEGKISDRLREHEEAISALSHKTDQDLAAAAEASGKAILAYQKAKESQLTGEIAQKETASQQQISEEVARLTDKVAQKEAELIASILEEVKTRYGGI</sequence>
<reference evidence="2" key="1">
    <citation type="journal article" date="2019" name="Int. J. Syst. Evol. Microbiol.">
        <title>The Global Catalogue of Microorganisms (GCM) 10K type strain sequencing project: providing services to taxonomists for standard genome sequencing and annotation.</title>
        <authorList>
            <consortium name="The Broad Institute Genomics Platform"/>
            <consortium name="The Broad Institute Genome Sequencing Center for Infectious Disease"/>
            <person name="Wu L."/>
            <person name="Ma J."/>
        </authorList>
    </citation>
    <scope>NUCLEOTIDE SEQUENCE [LARGE SCALE GENOMIC DNA]</scope>
    <source>
        <strain evidence="2">DT43</strain>
    </source>
</reference>